<accession>A0ABY8GKE0</accession>
<name>A0ABY8GKE0_EDWIC</name>
<evidence type="ECO:0000313" key="2">
    <source>
        <dbReference type="Proteomes" id="UP001222680"/>
    </source>
</evidence>
<sequence>MGDIWAQTDANGATYDQIITIHEPLSHRQIHVSAVLYH</sequence>
<dbReference type="SUPFAM" id="SSF159871">
    <property type="entry name" value="YdgH-like"/>
    <property type="match status" value="1"/>
</dbReference>
<evidence type="ECO:0000313" key="1">
    <source>
        <dbReference type="EMBL" id="WFN97992.1"/>
    </source>
</evidence>
<organism evidence="1 2">
    <name type="scientific">Edwardsiella ictaluri</name>
    <dbReference type="NCBI Taxonomy" id="67780"/>
    <lineage>
        <taxon>Bacteria</taxon>
        <taxon>Pseudomonadati</taxon>
        <taxon>Pseudomonadota</taxon>
        <taxon>Gammaproteobacteria</taxon>
        <taxon>Enterobacterales</taxon>
        <taxon>Hafniaceae</taxon>
        <taxon>Edwardsiella</taxon>
    </lineage>
</organism>
<keyword evidence="2" id="KW-1185">Reference proteome</keyword>
<dbReference type="GeneID" id="69537512"/>
<proteinExistence type="predicted"/>
<gene>
    <name evidence="1" type="ORF">MAY91_08860</name>
</gene>
<dbReference type="RefSeq" id="WP_015869866.1">
    <property type="nucleotide sequence ID" value="NZ_AP028097.1"/>
</dbReference>
<dbReference type="EMBL" id="CP092014">
    <property type="protein sequence ID" value="WFN97992.1"/>
    <property type="molecule type" value="Genomic_DNA"/>
</dbReference>
<dbReference type="Proteomes" id="UP001222680">
    <property type="component" value="Chromosome"/>
</dbReference>
<reference evidence="1 2" key="1">
    <citation type="submission" date="2022-02" db="EMBL/GenBank/DDBJ databases">
        <title>Phenotypic, genotypic and serological characterization of Edwardsiella ictaluri from catfish and ornamental fish species.</title>
        <authorList>
            <person name="Rose D."/>
            <person name="Tekedar H.C."/>
            <person name="Waldbieser G.C."/>
            <person name="Aarattuthodi S."/>
            <person name="Griffin M.J."/>
        </authorList>
    </citation>
    <scope>NUCLEOTIDE SEQUENCE [LARGE SCALE GENOMIC DNA]</scope>
    <source>
        <strain evidence="1 2">13 TAL-140 K3</strain>
    </source>
</reference>
<dbReference type="InterPro" id="IPR036275">
    <property type="entry name" value="YdgH-like_sf"/>
</dbReference>
<protein>
    <submittedName>
        <fullName evidence="1">DUF1471 domain-containing protein</fullName>
    </submittedName>
</protein>